<evidence type="ECO:0000313" key="3">
    <source>
        <dbReference type="EMBL" id="MFD2547719.1"/>
    </source>
</evidence>
<keyword evidence="1" id="KW-0175">Coiled coil</keyword>
<dbReference type="InterPro" id="IPR038729">
    <property type="entry name" value="Rad50/SbcC_AAA"/>
</dbReference>
<dbReference type="InterPro" id="IPR027417">
    <property type="entry name" value="P-loop_NTPase"/>
</dbReference>
<dbReference type="Proteomes" id="UP001597545">
    <property type="component" value="Unassembled WGS sequence"/>
</dbReference>
<dbReference type="PANTHER" id="PTHR32114:SF2">
    <property type="entry name" value="ABC TRANSPORTER ABCH.3"/>
    <property type="match status" value="1"/>
</dbReference>
<evidence type="ECO:0000313" key="4">
    <source>
        <dbReference type="Proteomes" id="UP001597545"/>
    </source>
</evidence>
<feature type="domain" description="Rad50/SbcC-type AAA" evidence="2">
    <location>
        <begin position="8"/>
        <end position="290"/>
    </location>
</feature>
<dbReference type="RefSeq" id="WP_380902743.1">
    <property type="nucleotide sequence ID" value="NZ_JBHUEG010000007.1"/>
</dbReference>
<sequence length="668" mass="76354">MNILIKTLHIINFKGVKDFRLDFNHVTNIYGANATGKTTVFDAFLWLLFGKDSTDRKDFNIKPLDINGNKTDRTENEVSAVINVDGVEVSIRHIHKEKWTKKRGEAIAEFTGNEHLYFWNEVPLQAGEFQAKINDLLNEKVFKLITNPLYFNSMSWQDQRQVLTDISGEITDQYLISKYPELQELLNNLDGKTLKELKAMISASKKKLKENLEQIPGRIDELERSKPESINEKEVNIKIAELQTVYDDLERQIENKNEAFNKANVERNSSIQENQEKIHSLKLQKQGIEAKHRSEYLAELNTSQSGVNESRARVSQLESQLSTQRIQLQQLEQSHVSHLQRLLRDKEDIESRMSSLRELFRSVNARELNDHDTHCGECGREHEPDKLEEVREKFTNRKKEELEGINIQGKGLASDLAKRDDEGKEAIRQFEATKEAIERSILNLETFLVEAKEGVSALDAAAIVVKSVEERLNEDTEYDYVGDLIRELETKVFDVESVDLGDLRIRKATVNADIDSLKRQLTIKEQIERADKRIAELKAQESLWSQELASFEKQEFSADKYERAKAEELEARVNGMFKYAKFTLFNKLNNGGEEPTCKSTYNGVPFSDLNTAGKILVGIDIINTLSAHYAVIAPVFLDNRESVSVIPETAAQVVNLIVSPEDKVLRVA</sequence>
<gene>
    <name evidence="3" type="ORF">ACFSR5_08690</name>
</gene>
<dbReference type="Pfam" id="PF13476">
    <property type="entry name" value="AAA_23"/>
    <property type="match status" value="1"/>
</dbReference>
<organism evidence="3 4">
    <name type="scientific">Sphingobacterium suaedae</name>
    <dbReference type="NCBI Taxonomy" id="1686402"/>
    <lineage>
        <taxon>Bacteria</taxon>
        <taxon>Pseudomonadati</taxon>
        <taxon>Bacteroidota</taxon>
        <taxon>Sphingobacteriia</taxon>
        <taxon>Sphingobacteriales</taxon>
        <taxon>Sphingobacteriaceae</taxon>
        <taxon>Sphingobacterium</taxon>
    </lineage>
</organism>
<keyword evidence="4" id="KW-1185">Reference proteome</keyword>
<feature type="coiled-coil region" evidence="1">
    <location>
        <begin position="194"/>
        <end position="359"/>
    </location>
</feature>
<dbReference type="PANTHER" id="PTHR32114">
    <property type="entry name" value="ABC TRANSPORTER ABCH.3"/>
    <property type="match status" value="1"/>
</dbReference>
<reference evidence="4" key="1">
    <citation type="journal article" date="2019" name="Int. J. Syst. Evol. Microbiol.">
        <title>The Global Catalogue of Microorganisms (GCM) 10K type strain sequencing project: providing services to taxonomists for standard genome sequencing and annotation.</title>
        <authorList>
            <consortium name="The Broad Institute Genomics Platform"/>
            <consortium name="The Broad Institute Genome Sequencing Center for Infectious Disease"/>
            <person name="Wu L."/>
            <person name="Ma J."/>
        </authorList>
    </citation>
    <scope>NUCLEOTIDE SEQUENCE [LARGE SCALE GENOMIC DNA]</scope>
    <source>
        <strain evidence="4">KCTC 42662</strain>
    </source>
</reference>
<protein>
    <submittedName>
        <fullName evidence="3">AAA family ATPase</fullName>
    </submittedName>
</protein>
<dbReference type="Gene3D" id="3.40.50.300">
    <property type="entry name" value="P-loop containing nucleotide triphosphate hydrolases"/>
    <property type="match status" value="1"/>
</dbReference>
<name>A0ABW5KHJ5_9SPHI</name>
<evidence type="ECO:0000259" key="2">
    <source>
        <dbReference type="Pfam" id="PF13476"/>
    </source>
</evidence>
<accession>A0ABW5KHJ5</accession>
<proteinExistence type="predicted"/>
<dbReference type="SUPFAM" id="SSF52540">
    <property type="entry name" value="P-loop containing nucleoside triphosphate hydrolases"/>
    <property type="match status" value="1"/>
</dbReference>
<comment type="caution">
    <text evidence="3">The sequence shown here is derived from an EMBL/GenBank/DDBJ whole genome shotgun (WGS) entry which is preliminary data.</text>
</comment>
<dbReference type="EMBL" id="JBHULR010000003">
    <property type="protein sequence ID" value="MFD2547719.1"/>
    <property type="molecule type" value="Genomic_DNA"/>
</dbReference>
<evidence type="ECO:0000256" key="1">
    <source>
        <dbReference type="SAM" id="Coils"/>
    </source>
</evidence>
<feature type="coiled-coil region" evidence="1">
    <location>
        <begin position="500"/>
        <end position="554"/>
    </location>
</feature>